<dbReference type="PANTHER" id="PTHR43477:SF1">
    <property type="entry name" value="DIHYDROANTICAPSIN 7-DEHYDROGENASE"/>
    <property type="match status" value="1"/>
</dbReference>
<dbReference type="InterPro" id="IPR051122">
    <property type="entry name" value="SDR_DHRS6-like"/>
</dbReference>
<dbReference type="GO" id="GO:0016491">
    <property type="term" value="F:oxidoreductase activity"/>
    <property type="evidence" value="ECO:0007669"/>
    <property type="project" value="UniProtKB-KW"/>
</dbReference>
<feature type="domain" description="Ketoreductase" evidence="3">
    <location>
        <begin position="10"/>
        <end position="197"/>
    </location>
</feature>
<sequence>MNRNRDFEGRRILITGGASGIGLATARMIADRGGRAAVLDRDRAALDRLDITGVTGHLADVAETPDVEAAVAAAAAEMGGIDGVVCAAGIDHQEPLARITDAAWARSIGVNLTSPMLVMRAALPHLAGAGAMEGAGAASAVFISSAAGLVPLKGRASYCAAKAGVVMLAKSLAMELADQGVRVNAICPGAIDTPLFRTSWEPTPDPEATLAAIRRRYALERIGTPDEIAAAVLWLLGPEAGYVTGVALAVDGGRSFH</sequence>
<dbReference type="PRINTS" id="PR00080">
    <property type="entry name" value="SDRFAMILY"/>
</dbReference>
<dbReference type="SMART" id="SM00822">
    <property type="entry name" value="PKS_KR"/>
    <property type="match status" value="1"/>
</dbReference>
<dbReference type="AlphaFoldDB" id="A0A3B9IV10"/>
<protein>
    <submittedName>
        <fullName evidence="4">SDR family NAD(P)-dependent oxidoreductase</fullName>
    </submittedName>
</protein>
<dbReference type="Proteomes" id="UP000257706">
    <property type="component" value="Unassembled WGS sequence"/>
</dbReference>
<reference evidence="4 5" key="1">
    <citation type="journal article" date="2018" name="Nat. Biotechnol.">
        <title>A standardized bacterial taxonomy based on genome phylogeny substantially revises the tree of life.</title>
        <authorList>
            <person name="Parks D.H."/>
            <person name="Chuvochina M."/>
            <person name="Waite D.W."/>
            <person name="Rinke C."/>
            <person name="Skarshewski A."/>
            <person name="Chaumeil P.A."/>
            <person name="Hugenholtz P."/>
        </authorList>
    </citation>
    <scope>NUCLEOTIDE SEQUENCE [LARGE SCALE GENOMIC DNA]</scope>
    <source>
        <strain evidence="4">UBA8739</strain>
    </source>
</reference>
<keyword evidence="2" id="KW-0560">Oxidoreductase</keyword>
<comment type="similarity">
    <text evidence="1">Belongs to the short-chain dehydrogenases/reductases (SDR) family.</text>
</comment>
<dbReference type="PROSITE" id="PS00061">
    <property type="entry name" value="ADH_SHORT"/>
    <property type="match status" value="1"/>
</dbReference>
<dbReference type="InterPro" id="IPR002347">
    <property type="entry name" value="SDR_fam"/>
</dbReference>
<accession>A0A3B9IV10</accession>
<gene>
    <name evidence="4" type="ORF">DCK97_29730</name>
</gene>
<proteinExistence type="inferred from homology"/>
<evidence type="ECO:0000313" key="4">
    <source>
        <dbReference type="EMBL" id="HAE51600.1"/>
    </source>
</evidence>
<dbReference type="PANTHER" id="PTHR43477">
    <property type="entry name" value="DIHYDROANTICAPSIN 7-DEHYDROGENASE"/>
    <property type="match status" value="1"/>
</dbReference>
<dbReference type="RefSeq" id="WP_014746355.1">
    <property type="nucleotide sequence ID" value="NZ_CP121027.1"/>
</dbReference>
<evidence type="ECO:0000256" key="2">
    <source>
        <dbReference type="ARBA" id="ARBA00023002"/>
    </source>
</evidence>
<organism evidence="4 5">
    <name type="scientific">Tistrella mobilis</name>
    <dbReference type="NCBI Taxonomy" id="171437"/>
    <lineage>
        <taxon>Bacteria</taxon>
        <taxon>Pseudomonadati</taxon>
        <taxon>Pseudomonadota</taxon>
        <taxon>Alphaproteobacteria</taxon>
        <taxon>Geminicoccales</taxon>
        <taxon>Geminicoccaceae</taxon>
        <taxon>Tistrella</taxon>
    </lineage>
</organism>
<dbReference type="EMBL" id="DMAI01000497">
    <property type="protein sequence ID" value="HAE51600.1"/>
    <property type="molecule type" value="Genomic_DNA"/>
</dbReference>
<dbReference type="InterPro" id="IPR020904">
    <property type="entry name" value="Sc_DH/Rdtase_CS"/>
</dbReference>
<dbReference type="PRINTS" id="PR00081">
    <property type="entry name" value="GDHRDH"/>
</dbReference>
<evidence type="ECO:0000259" key="3">
    <source>
        <dbReference type="SMART" id="SM00822"/>
    </source>
</evidence>
<evidence type="ECO:0000256" key="1">
    <source>
        <dbReference type="ARBA" id="ARBA00006484"/>
    </source>
</evidence>
<dbReference type="InterPro" id="IPR057326">
    <property type="entry name" value="KR_dom"/>
</dbReference>
<dbReference type="SUPFAM" id="SSF51735">
    <property type="entry name" value="NAD(P)-binding Rossmann-fold domains"/>
    <property type="match status" value="1"/>
</dbReference>
<dbReference type="InterPro" id="IPR036291">
    <property type="entry name" value="NAD(P)-bd_dom_sf"/>
</dbReference>
<dbReference type="FunFam" id="3.40.50.720:FF:000084">
    <property type="entry name" value="Short-chain dehydrogenase reductase"/>
    <property type="match status" value="1"/>
</dbReference>
<dbReference type="OMA" id="VWDTTMA"/>
<dbReference type="Gene3D" id="3.40.50.720">
    <property type="entry name" value="NAD(P)-binding Rossmann-like Domain"/>
    <property type="match status" value="1"/>
</dbReference>
<dbReference type="Pfam" id="PF13561">
    <property type="entry name" value="adh_short_C2"/>
    <property type="match status" value="1"/>
</dbReference>
<comment type="caution">
    <text evidence="4">The sequence shown here is derived from an EMBL/GenBank/DDBJ whole genome shotgun (WGS) entry which is preliminary data.</text>
</comment>
<name>A0A3B9IV10_9PROT</name>
<dbReference type="CDD" id="cd05233">
    <property type="entry name" value="SDR_c"/>
    <property type="match status" value="1"/>
</dbReference>
<evidence type="ECO:0000313" key="5">
    <source>
        <dbReference type="Proteomes" id="UP000257706"/>
    </source>
</evidence>